<dbReference type="Gene3D" id="3.30.160.60">
    <property type="entry name" value="Classic Zinc Finger"/>
    <property type="match status" value="1"/>
</dbReference>
<evidence type="ECO:0000256" key="6">
    <source>
        <dbReference type="ARBA" id="ARBA00023316"/>
    </source>
</evidence>
<keyword evidence="3" id="KW-1133">Transmembrane helix</keyword>
<dbReference type="Pfam" id="PF02618">
    <property type="entry name" value="YceG"/>
    <property type="match status" value="1"/>
</dbReference>
<keyword evidence="6" id="KW-0961">Cell wall biogenesis/degradation</keyword>
<proteinExistence type="inferred from homology"/>
<keyword evidence="1" id="KW-1003">Cell membrane</keyword>
<keyword evidence="5" id="KW-0456">Lyase</keyword>
<evidence type="ECO:0000256" key="4">
    <source>
        <dbReference type="ARBA" id="ARBA00023136"/>
    </source>
</evidence>
<dbReference type="EMBL" id="MFJC01000023">
    <property type="protein sequence ID" value="OGG09305.1"/>
    <property type="molecule type" value="Genomic_DNA"/>
</dbReference>
<keyword evidence="2" id="KW-0812">Transmembrane</keyword>
<feature type="non-terminal residue" evidence="7">
    <location>
        <position position="1"/>
    </location>
</feature>
<dbReference type="Gene3D" id="3.30.1490.480">
    <property type="entry name" value="Endolytic murein transglycosylase"/>
    <property type="match status" value="1"/>
</dbReference>
<evidence type="ECO:0000313" key="8">
    <source>
        <dbReference type="Proteomes" id="UP000176854"/>
    </source>
</evidence>
<dbReference type="GO" id="GO:0071555">
    <property type="term" value="P:cell wall organization"/>
    <property type="evidence" value="ECO:0007669"/>
    <property type="project" value="UniProtKB-KW"/>
</dbReference>
<dbReference type="AlphaFoldDB" id="A0A1F5ZAB9"/>
<dbReference type="PANTHER" id="PTHR30518:SF2">
    <property type="entry name" value="ENDOLYTIC MUREIN TRANSGLYCOSYLASE"/>
    <property type="match status" value="1"/>
</dbReference>
<dbReference type="NCBIfam" id="TIGR00247">
    <property type="entry name" value="endolytic transglycosylase MltG"/>
    <property type="match status" value="1"/>
</dbReference>
<gene>
    <name evidence="7" type="ORF">A2154_03130</name>
</gene>
<reference evidence="7 8" key="1">
    <citation type="journal article" date="2016" name="Nat. Commun.">
        <title>Thousands of microbial genomes shed light on interconnected biogeochemical processes in an aquifer system.</title>
        <authorList>
            <person name="Anantharaman K."/>
            <person name="Brown C.T."/>
            <person name="Hug L.A."/>
            <person name="Sharon I."/>
            <person name="Castelle C.J."/>
            <person name="Probst A.J."/>
            <person name="Thomas B.C."/>
            <person name="Singh A."/>
            <person name="Wilkins M.J."/>
            <person name="Karaoz U."/>
            <person name="Brodie E.L."/>
            <person name="Williams K.H."/>
            <person name="Hubbard S.S."/>
            <person name="Banfield J.F."/>
        </authorList>
    </citation>
    <scope>NUCLEOTIDE SEQUENCE [LARGE SCALE GENOMIC DNA]</scope>
</reference>
<name>A0A1F5ZAB9_9BACT</name>
<keyword evidence="4" id="KW-0472">Membrane</keyword>
<dbReference type="STRING" id="1798373.A2154_03130"/>
<protein>
    <recommendedName>
        <fullName evidence="9">Aminodeoxychorismate lyase</fullName>
    </recommendedName>
</protein>
<evidence type="ECO:0000256" key="2">
    <source>
        <dbReference type="ARBA" id="ARBA00022692"/>
    </source>
</evidence>
<evidence type="ECO:0000313" key="7">
    <source>
        <dbReference type="EMBL" id="OGG09305.1"/>
    </source>
</evidence>
<sequence length="276" mass="31257">GQSVKQIVANLAKNDLIRSPTAFYLLVKLMGLERTLQAGTYRINKSMTARDIAVNLTHGRQDTWITTLEGWRVEEIATELTKNLGLPESEFLKYAVEGYMFPDTYSIPKESTAAAIANIFLDTFNRKITQKMKADAIALGLSFEDVVILASLVEREGKTEYDRPIIAGILLNRLQISWPLQVDASLQYILGYQALEKTWWKKNLQVTDKDIDSKFNTYKYPGLPPAPISNPGLSALMSVIYPARTSYMYYLHDSQGDVHFAATLEEHNQNIDKYLH</sequence>
<evidence type="ECO:0000256" key="5">
    <source>
        <dbReference type="ARBA" id="ARBA00023239"/>
    </source>
</evidence>
<evidence type="ECO:0008006" key="9">
    <source>
        <dbReference type="Google" id="ProtNLM"/>
    </source>
</evidence>
<evidence type="ECO:0000256" key="3">
    <source>
        <dbReference type="ARBA" id="ARBA00022989"/>
    </source>
</evidence>
<evidence type="ECO:0000256" key="1">
    <source>
        <dbReference type="ARBA" id="ARBA00022475"/>
    </source>
</evidence>
<dbReference type="Proteomes" id="UP000176854">
    <property type="component" value="Unassembled WGS sequence"/>
</dbReference>
<comment type="caution">
    <text evidence="7">The sequence shown here is derived from an EMBL/GenBank/DDBJ whole genome shotgun (WGS) entry which is preliminary data.</text>
</comment>
<dbReference type="CDD" id="cd08010">
    <property type="entry name" value="MltG_like"/>
    <property type="match status" value="1"/>
</dbReference>
<organism evidence="7 8">
    <name type="scientific">Candidatus Gottesmanbacteria bacterium RBG_16_43_7</name>
    <dbReference type="NCBI Taxonomy" id="1798373"/>
    <lineage>
        <taxon>Bacteria</taxon>
        <taxon>Candidatus Gottesmaniibacteriota</taxon>
    </lineage>
</organism>
<dbReference type="HAMAP" id="MF_02065">
    <property type="entry name" value="MltG"/>
    <property type="match status" value="1"/>
</dbReference>
<dbReference type="InterPro" id="IPR003770">
    <property type="entry name" value="MLTG-like"/>
</dbReference>
<dbReference type="GO" id="GO:0016829">
    <property type="term" value="F:lyase activity"/>
    <property type="evidence" value="ECO:0007669"/>
    <property type="project" value="UniProtKB-KW"/>
</dbReference>
<accession>A0A1F5ZAB9</accession>
<dbReference type="PANTHER" id="PTHR30518">
    <property type="entry name" value="ENDOLYTIC MUREIN TRANSGLYCOSYLASE"/>
    <property type="match status" value="1"/>
</dbReference>